<gene>
    <name evidence="1" type="ORF">NHX12_020619</name>
</gene>
<protein>
    <submittedName>
        <fullName evidence="1">Uncharacterized protein</fullName>
    </submittedName>
</protein>
<keyword evidence="2" id="KW-1185">Reference proteome</keyword>
<dbReference type="Proteomes" id="UP001148018">
    <property type="component" value="Unassembled WGS sequence"/>
</dbReference>
<organism evidence="1 2">
    <name type="scientific">Muraenolepis orangiensis</name>
    <name type="common">Patagonian moray cod</name>
    <dbReference type="NCBI Taxonomy" id="630683"/>
    <lineage>
        <taxon>Eukaryota</taxon>
        <taxon>Metazoa</taxon>
        <taxon>Chordata</taxon>
        <taxon>Craniata</taxon>
        <taxon>Vertebrata</taxon>
        <taxon>Euteleostomi</taxon>
        <taxon>Actinopterygii</taxon>
        <taxon>Neopterygii</taxon>
        <taxon>Teleostei</taxon>
        <taxon>Neoteleostei</taxon>
        <taxon>Acanthomorphata</taxon>
        <taxon>Zeiogadaria</taxon>
        <taxon>Gadariae</taxon>
        <taxon>Gadiformes</taxon>
        <taxon>Muraenolepidoidei</taxon>
        <taxon>Muraenolepididae</taxon>
        <taxon>Muraenolepis</taxon>
    </lineage>
</organism>
<sequence>MLNVDWPDGQCPAARARWPVPCHQGPVASALPPGPGGQCPATRARWPLPCRQGPVASDLPPGPGGQCPAARARWPVPCHQGPGQCIRIRSQGVRFD</sequence>
<comment type="caution">
    <text evidence="1">The sequence shown here is derived from an EMBL/GenBank/DDBJ whole genome shotgun (WGS) entry which is preliminary data.</text>
</comment>
<dbReference type="OrthoDB" id="10013850at2759"/>
<dbReference type="EMBL" id="JANIIK010000036">
    <property type="protein sequence ID" value="KAJ3612343.1"/>
    <property type="molecule type" value="Genomic_DNA"/>
</dbReference>
<evidence type="ECO:0000313" key="1">
    <source>
        <dbReference type="EMBL" id="KAJ3612343.1"/>
    </source>
</evidence>
<proteinExistence type="predicted"/>
<name>A0A9Q0IWJ2_9TELE</name>
<dbReference type="AlphaFoldDB" id="A0A9Q0IWJ2"/>
<reference evidence="1" key="1">
    <citation type="submission" date="2022-07" db="EMBL/GenBank/DDBJ databases">
        <title>Chromosome-level genome of Muraenolepis orangiensis.</title>
        <authorList>
            <person name="Kim J."/>
        </authorList>
    </citation>
    <scope>NUCLEOTIDE SEQUENCE</scope>
    <source>
        <strain evidence="1">KU_S4_2022</strain>
        <tissue evidence="1">Muscle</tissue>
    </source>
</reference>
<evidence type="ECO:0000313" key="2">
    <source>
        <dbReference type="Proteomes" id="UP001148018"/>
    </source>
</evidence>
<accession>A0A9Q0IWJ2</accession>